<keyword evidence="3" id="KW-1185">Reference proteome</keyword>
<dbReference type="AlphaFoldDB" id="A0A3D9C7V9"/>
<dbReference type="Proteomes" id="UP000256686">
    <property type="component" value="Unassembled WGS sequence"/>
</dbReference>
<dbReference type="RefSeq" id="WP_115971221.1">
    <property type="nucleotide sequence ID" value="NZ_QNVT01000011.1"/>
</dbReference>
<protein>
    <submittedName>
        <fullName evidence="2">Uncharacterized protein</fullName>
    </submittedName>
</protein>
<comment type="caution">
    <text evidence="2">The sequence shown here is derived from an EMBL/GenBank/DDBJ whole genome shotgun (WGS) entry which is preliminary data.</text>
</comment>
<evidence type="ECO:0000313" key="2">
    <source>
        <dbReference type="EMBL" id="REC61965.1"/>
    </source>
</evidence>
<dbReference type="Gene3D" id="1.10.530.10">
    <property type="match status" value="1"/>
</dbReference>
<evidence type="ECO:0000256" key="1">
    <source>
        <dbReference type="SAM" id="MobiDB-lite"/>
    </source>
</evidence>
<gene>
    <name evidence="2" type="ORF">DRF65_13135</name>
</gene>
<feature type="compositionally biased region" description="Polar residues" evidence="1">
    <location>
        <begin position="260"/>
        <end position="277"/>
    </location>
</feature>
<evidence type="ECO:0000313" key="3">
    <source>
        <dbReference type="Proteomes" id="UP000256686"/>
    </source>
</evidence>
<accession>A0A3D9C7V9</accession>
<name>A0A3D9C7V9_9FLAO</name>
<organism evidence="2 3">
    <name type="scientific">Chryseobacterium pennae</name>
    <dbReference type="NCBI Taxonomy" id="2258962"/>
    <lineage>
        <taxon>Bacteria</taxon>
        <taxon>Pseudomonadati</taxon>
        <taxon>Bacteroidota</taxon>
        <taxon>Flavobacteriia</taxon>
        <taxon>Flavobacteriales</taxon>
        <taxon>Weeksellaceae</taxon>
        <taxon>Chryseobacterium group</taxon>
        <taxon>Chryseobacterium</taxon>
    </lineage>
</organism>
<dbReference type="EMBL" id="QNVT01000011">
    <property type="protein sequence ID" value="REC61965.1"/>
    <property type="molecule type" value="Genomic_DNA"/>
</dbReference>
<sequence length="906" mass="103086">MSENKNLIIIGSDKPVIGTKEMYSVSSVNDWLDPLKLIKNPLQVPKTHWEVMVETKTGWRKGGSDKEGQTIPFTFGQKSLFHKGIKIIARQGEFDAELIVHPQRAKEPKITRVELLDANYKAIPKGKKLSYKDTIIARAYCVEMFGMNIAFTLWEDDAQGEGHNAKVNALNKINPAPILSRVNEKGVAEAVFRLPFYTMAVLIANAQTASGDKNEGATHEYYVTADIVSKHIQKASLNVNVVNPTHNPEPPRKREFPKGNTPSSEKPKPQNNSSKFPVTTGGKKSDDPQGKILSAEFVDNNGNRLHSLKVGTTVRIKIVAKEMKDKKVKVKIWEEDNIKWTNDLIFEKDCILIGDNNYINNVQLTKQMFNKAKDGGSDSARQDYFIEVIHHDTSVTSEVMPVNEDAEPTKVESGRSPAIVREPKPEKRNCGGKYCIDKSSAPSELMREINIRLAGFGGNVPTDRFTDRTEKMIKQFQRDYMKVPETGKVCGNVLKAIDEFQSKFTVDFTEIKCKCKKCTGFGDGTNKGKYLKDKKEAYHRYEYPGIHRSLLSSIRAVKFYLRKDGRFGFNKVNSGYRCRFHEEYLKKPTTNHMGKALDLHFNDKNGRTKKTSDMETIREDIFHKYLGAKWDWKERNIFNLESTEKGAKTWVHYDVREFDHSFLEDKFFVKTLQELNGKSIVALALELNYSNTCKCIGEGIVANTKEKDTTKKSYKYKWAHSEFGNLIAMRESSDNYNKCNKTKGGFKEVNNLNLADLTVEEIQEKQKNRDLFAVGRYQLIPITFNDAISNLKLNLNDKMDKDKQDEIFDEYLIKIKRPKIISYLEGNGNLEDAMYSAAQEWASIAVEKGKRISDKVTKDKKGNVISREARFSDGTDSYYQGDGLNQAHIMPEQIKNVLINSKNANK</sequence>
<proteinExistence type="predicted"/>
<reference evidence="3" key="1">
    <citation type="submission" date="2018-06" db="EMBL/GenBank/DDBJ databases">
        <authorList>
            <person name="Lum Nde A."/>
            <person name="Hugo C."/>
        </authorList>
    </citation>
    <scope>NUCLEOTIDE SEQUENCE [LARGE SCALE GENOMIC DNA]</scope>
    <source>
        <strain evidence="3">1_F178</strain>
    </source>
</reference>
<feature type="region of interest" description="Disordered" evidence="1">
    <location>
        <begin position="240"/>
        <end position="290"/>
    </location>
</feature>